<reference evidence="5 6" key="1">
    <citation type="submission" date="2020-08" db="EMBL/GenBank/DDBJ databases">
        <title>Genomic Encyclopedia of Type Strains, Phase III (KMG-III): the genomes of soil and plant-associated and newly described type strains.</title>
        <authorList>
            <person name="Whitman W."/>
        </authorList>
    </citation>
    <scope>NUCLEOTIDE SEQUENCE [LARGE SCALE GENOMIC DNA]</scope>
    <source>
        <strain evidence="5 6">CECT 7015</strain>
    </source>
</reference>
<dbReference type="SUPFAM" id="SSF55073">
    <property type="entry name" value="Nucleotide cyclase"/>
    <property type="match status" value="1"/>
</dbReference>
<protein>
    <recommendedName>
        <fullName evidence="1">diguanylate cyclase</fullName>
        <ecNumber evidence="1">2.7.7.65</ecNumber>
    </recommendedName>
</protein>
<accession>A0A839UME1</accession>
<dbReference type="GO" id="GO:0052621">
    <property type="term" value="F:diguanylate cyclase activity"/>
    <property type="evidence" value="ECO:0007669"/>
    <property type="project" value="UniProtKB-EC"/>
</dbReference>
<dbReference type="CDD" id="cd01949">
    <property type="entry name" value="GGDEF"/>
    <property type="match status" value="1"/>
</dbReference>
<feature type="transmembrane region" description="Helical" evidence="3">
    <location>
        <begin position="43"/>
        <end position="65"/>
    </location>
</feature>
<evidence type="ECO:0000313" key="5">
    <source>
        <dbReference type="EMBL" id="MBB3149872.1"/>
    </source>
</evidence>
<dbReference type="RefSeq" id="WP_246411383.1">
    <property type="nucleotide sequence ID" value="NZ_JACHXN010000048.1"/>
</dbReference>
<dbReference type="GO" id="GO:0005886">
    <property type="term" value="C:plasma membrane"/>
    <property type="evidence" value="ECO:0007669"/>
    <property type="project" value="TreeGrafter"/>
</dbReference>
<keyword evidence="3" id="KW-0472">Membrane</keyword>
<gene>
    <name evidence="5" type="ORF">FHS21_006329</name>
</gene>
<dbReference type="Pfam" id="PF00990">
    <property type="entry name" value="GGDEF"/>
    <property type="match status" value="1"/>
</dbReference>
<proteinExistence type="predicted"/>
<sequence>MVRFGDYSPGAQVGIMIGLATISANLLALLFFFTIGFDRPEQVIIGTTCTTVLVSAPLGAFLVSLNFKMKQVAAQLDHETRTDSLTGLSTRTEFYLQVQRHMQLCDPSKGAGGVLYIDADHFKRINDAYGHAIGDAVLQELGILIRSILGEWDHAARFGGEEFAVFLEGADLGKAKWISHRILSATRGIAGHLRVDGLNVTVSIGVAIHEPHQTLDEVLVAADQCLYSAKNQGRNRVVLAESMLSGTDHLA</sequence>
<dbReference type="InterPro" id="IPR000160">
    <property type="entry name" value="GGDEF_dom"/>
</dbReference>
<dbReference type="EMBL" id="JACHXN010000048">
    <property type="protein sequence ID" value="MBB3149872.1"/>
    <property type="molecule type" value="Genomic_DNA"/>
</dbReference>
<keyword evidence="3" id="KW-1133">Transmembrane helix</keyword>
<name>A0A839UME1_9HYPH</name>
<keyword evidence="6" id="KW-1185">Reference proteome</keyword>
<evidence type="ECO:0000256" key="1">
    <source>
        <dbReference type="ARBA" id="ARBA00012528"/>
    </source>
</evidence>
<dbReference type="InterPro" id="IPR050469">
    <property type="entry name" value="Diguanylate_Cyclase"/>
</dbReference>
<evidence type="ECO:0000313" key="6">
    <source>
        <dbReference type="Proteomes" id="UP000554520"/>
    </source>
</evidence>
<evidence type="ECO:0000256" key="3">
    <source>
        <dbReference type="SAM" id="Phobius"/>
    </source>
</evidence>
<dbReference type="InterPro" id="IPR029787">
    <property type="entry name" value="Nucleotide_cyclase"/>
</dbReference>
<dbReference type="FunFam" id="3.30.70.270:FF:000001">
    <property type="entry name" value="Diguanylate cyclase domain protein"/>
    <property type="match status" value="1"/>
</dbReference>
<dbReference type="PROSITE" id="PS50887">
    <property type="entry name" value="GGDEF"/>
    <property type="match status" value="1"/>
</dbReference>
<dbReference type="GO" id="GO:1902201">
    <property type="term" value="P:negative regulation of bacterial-type flagellum-dependent cell motility"/>
    <property type="evidence" value="ECO:0007669"/>
    <property type="project" value="TreeGrafter"/>
</dbReference>
<feature type="transmembrane region" description="Helical" evidence="3">
    <location>
        <begin position="12"/>
        <end position="37"/>
    </location>
</feature>
<comment type="catalytic activity">
    <reaction evidence="2">
        <text>2 GTP = 3',3'-c-di-GMP + 2 diphosphate</text>
        <dbReference type="Rhea" id="RHEA:24898"/>
        <dbReference type="ChEBI" id="CHEBI:33019"/>
        <dbReference type="ChEBI" id="CHEBI:37565"/>
        <dbReference type="ChEBI" id="CHEBI:58805"/>
        <dbReference type="EC" id="2.7.7.65"/>
    </reaction>
</comment>
<dbReference type="Gene3D" id="3.30.70.270">
    <property type="match status" value="1"/>
</dbReference>
<organism evidence="5 6">
    <name type="scientific">Phyllobacterium trifolii</name>
    <dbReference type="NCBI Taxonomy" id="300193"/>
    <lineage>
        <taxon>Bacteria</taxon>
        <taxon>Pseudomonadati</taxon>
        <taxon>Pseudomonadota</taxon>
        <taxon>Alphaproteobacteria</taxon>
        <taxon>Hyphomicrobiales</taxon>
        <taxon>Phyllobacteriaceae</taxon>
        <taxon>Phyllobacterium</taxon>
    </lineage>
</organism>
<dbReference type="NCBIfam" id="TIGR00254">
    <property type="entry name" value="GGDEF"/>
    <property type="match status" value="1"/>
</dbReference>
<dbReference type="InterPro" id="IPR043128">
    <property type="entry name" value="Rev_trsase/Diguanyl_cyclase"/>
</dbReference>
<keyword evidence="3" id="KW-0812">Transmembrane</keyword>
<dbReference type="Proteomes" id="UP000554520">
    <property type="component" value="Unassembled WGS sequence"/>
</dbReference>
<evidence type="ECO:0000259" key="4">
    <source>
        <dbReference type="PROSITE" id="PS50887"/>
    </source>
</evidence>
<evidence type="ECO:0000256" key="2">
    <source>
        <dbReference type="ARBA" id="ARBA00034247"/>
    </source>
</evidence>
<dbReference type="SMART" id="SM00267">
    <property type="entry name" value="GGDEF"/>
    <property type="match status" value="1"/>
</dbReference>
<comment type="caution">
    <text evidence="5">The sequence shown here is derived from an EMBL/GenBank/DDBJ whole genome shotgun (WGS) entry which is preliminary data.</text>
</comment>
<dbReference type="EC" id="2.7.7.65" evidence="1"/>
<dbReference type="AlphaFoldDB" id="A0A839UME1"/>
<dbReference type="PANTHER" id="PTHR45138:SF9">
    <property type="entry name" value="DIGUANYLATE CYCLASE DGCM-RELATED"/>
    <property type="match status" value="1"/>
</dbReference>
<dbReference type="GO" id="GO:0043709">
    <property type="term" value="P:cell adhesion involved in single-species biofilm formation"/>
    <property type="evidence" value="ECO:0007669"/>
    <property type="project" value="TreeGrafter"/>
</dbReference>
<feature type="domain" description="GGDEF" evidence="4">
    <location>
        <begin position="110"/>
        <end position="242"/>
    </location>
</feature>
<dbReference type="PANTHER" id="PTHR45138">
    <property type="entry name" value="REGULATORY COMPONENTS OF SENSORY TRANSDUCTION SYSTEM"/>
    <property type="match status" value="1"/>
</dbReference>